<evidence type="ECO:0000256" key="6">
    <source>
        <dbReference type="PROSITE-ProRule" id="PRU00169"/>
    </source>
</evidence>
<dbReference type="SUPFAM" id="SSF46689">
    <property type="entry name" value="Homeodomain-like"/>
    <property type="match status" value="2"/>
</dbReference>
<gene>
    <name evidence="9" type="ORF">H9697_11730</name>
</gene>
<comment type="caution">
    <text evidence="9">The sequence shown here is derived from an EMBL/GenBank/DDBJ whole genome shotgun (WGS) entry which is preliminary data.</text>
</comment>
<keyword evidence="3" id="KW-0238">DNA-binding</keyword>
<evidence type="ECO:0000313" key="9">
    <source>
        <dbReference type="EMBL" id="HJC75588.1"/>
    </source>
</evidence>
<dbReference type="Pfam" id="PF12833">
    <property type="entry name" value="HTH_18"/>
    <property type="match status" value="1"/>
</dbReference>
<evidence type="ECO:0000256" key="2">
    <source>
        <dbReference type="ARBA" id="ARBA00023015"/>
    </source>
</evidence>
<reference evidence="9" key="1">
    <citation type="journal article" date="2021" name="PeerJ">
        <title>Extensive microbial diversity within the chicken gut microbiome revealed by metagenomics and culture.</title>
        <authorList>
            <person name="Gilroy R."/>
            <person name="Ravi A."/>
            <person name="Getino M."/>
            <person name="Pursley I."/>
            <person name="Horton D.L."/>
            <person name="Alikhan N.F."/>
            <person name="Baker D."/>
            <person name="Gharbi K."/>
            <person name="Hall N."/>
            <person name="Watson M."/>
            <person name="Adriaenssens E.M."/>
            <person name="Foster-Nyarko E."/>
            <person name="Jarju S."/>
            <person name="Secka A."/>
            <person name="Antonio M."/>
            <person name="Oren A."/>
            <person name="Chaudhuri R.R."/>
            <person name="La Ragione R."/>
            <person name="Hildebrand F."/>
            <person name="Pallen M.J."/>
        </authorList>
    </citation>
    <scope>NUCLEOTIDE SEQUENCE</scope>
    <source>
        <strain evidence="9">CHK196-7946</strain>
    </source>
</reference>
<dbReference type="PROSITE" id="PS50110">
    <property type="entry name" value="RESPONSE_REGULATORY"/>
    <property type="match status" value="1"/>
</dbReference>
<evidence type="ECO:0000256" key="4">
    <source>
        <dbReference type="ARBA" id="ARBA00023163"/>
    </source>
</evidence>
<dbReference type="GO" id="GO:0043565">
    <property type="term" value="F:sequence-specific DNA binding"/>
    <property type="evidence" value="ECO:0007669"/>
    <property type="project" value="InterPro"/>
</dbReference>
<dbReference type="InterPro" id="IPR018060">
    <property type="entry name" value="HTH_AraC"/>
</dbReference>
<dbReference type="PROSITE" id="PS00041">
    <property type="entry name" value="HTH_ARAC_FAMILY_1"/>
    <property type="match status" value="1"/>
</dbReference>
<dbReference type="Proteomes" id="UP000823902">
    <property type="component" value="Unassembled WGS sequence"/>
</dbReference>
<dbReference type="Pfam" id="PF00072">
    <property type="entry name" value="Response_reg"/>
    <property type="match status" value="1"/>
</dbReference>
<dbReference type="InterPro" id="IPR001789">
    <property type="entry name" value="Sig_transdc_resp-reg_receiver"/>
</dbReference>
<dbReference type="PRINTS" id="PR00032">
    <property type="entry name" value="HTHARAC"/>
</dbReference>
<dbReference type="InterPro" id="IPR018062">
    <property type="entry name" value="HTH_AraC-typ_CS"/>
</dbReference>
<dbReference type="GO" id="GO:0003700">
    <property type="term" value="F:DNA-binding transcription factor activity"/>
    <property type="evidence" value="ECO:0007669"/>
    <property type="project" value="InterPro"/>
</dbReference>
<dbReference type="CDD" id="cd17536">
    <property type="entry name" value="REC_YesN-like"/>
    <property type="match status" value="1"/>
</dbReference>
<dbReference type="EMBL" id="DWVY01000058">
    <property type="protein sequence ID" value="HJC75588.1"/>
    <property type="molecule type" value="Genomic_DNA"/>
</dbReference>
<evidence type="ECO:0000256" key="3">
    <source>
        <dbReference type="ARBA" id="ARBA00023125"/>
    </source>
</evidence>
<protein>
    <recommendedName>
        <fullName evidence="1">Stage 0 sporulation protein A homolog</fullName>
    </recommendedName>
</protein>
<accession>A0A9D2Q9X0</accession>
<evidence type="ECO:0000256" key="5">
    <source>
        <dbReference type="ARBA" id="ARBA00024867"/>
    </source>
</evidence>
<dbReference type="PANTHER" id="PTHR43280:SF2">
    <property type="entry name" value="HTH-TYPE TRANSCRIPTIONAL REGULATOR EXSA"/>
    <property type="match status" value="1"/>
</dbReference>
<dbReference type="InterPro" id="IPR009057">
    <property type="entry name" value="Homeodomain-like_sf"/>
</dbReference>
<reference evidence="9" key="2">
    <citation type="submission" date="2021-04" db="EMBL/GenBank/DDBJ databases">
        <authorList>
            <person name="Gilroy R."/>
        </authorList>
    </citation>
    <scope>NUCLEOTIDE SEQUENCE</scope>
    <source>
        <strain evidence="9">CHK196-7946</strain>
    </source>
</reference>
<evidence type="ECO:0000259" key="8">
    <source>
        <dbReference type="PROSITE" id="PS50110"/>
    </source>
</evidence>
<dbReference type="AlphaFoldDB" id="A0A9D2Q9X0"/>
<dbReference type="InterPro" id="IPR011006">
    <property type="entry name" value="CheY-like_superfamily"/>
</dbReference>
<feature type="modified residue" description="4-aspartylphosphate" evidence="6">
    <location>
        <position position="55"/>
    </location>
</feature>
<evidence type="ECO:0000259" key="7">
    <source>
        <dbReference type="PROSITE" id="PS01124"/>
    </source>
</evidence>
<proteinExistence type="predicted"/>
<sequence>MFTVFIADDEAKVISGLIHRVNWKKVNADVIGYADNGKEARNRIVELRPDIVITDIYMPGMTGIELINELSETLDTVFIIFSAYSEFEYAREAIHLNVADYLIKPVNIHEIETALEQAQEKVLEKRRSSVTKNEEYMLMKLMDTGKAEQGKTELYEGAAIMAVVLGFTDKETDIIKAREKIQEWKVINGKIYTVQRGKRLIIAGVQTQFDTDGSFRRWMLMRIRELRESGLEFYWGMGCTVEDWGELGRSVCAAEEMLAYSEFYQEQVEEKWTEEKKTAGDKYAEYAEELAINLDDPLKEKEIINQIRILFRKTGGDAEKAKVIMIEFLYCFREKFEENYNKKIEQSEMEWKTDIVYKLIKASTLDQMLTILDFVVRRFQTAIAEQDGTAAQGMVGAVQKYIRRHLKENISLNDIAREVDRNPTYISHVFRAVTGETLFEYITRLRMELAMKLLRESSMKIQEIAAETGYEEQSYFSQVFKKYTGKTAGSYRKMMYKDE</sequence>
<dbReference type="GO" id="GO:0000160">
    <property type="term" value="P:phosphorelay signal transduction system"/>
    <property type="evidence" value="ECO:0007669"/>
    <property type="project" value="InterPro"/>
</dbReference>
<organism evidence="9 10">
    <name type="scientific">Candidatus Mediterraneibacter faecavium</name>
    <dbReference type="NCBI Taxonomy" id="2838668"/>
    <lineage>
        <taxon>Bacteria</taxon>
        <taxon>Bacillati</taxon>
        <taxon>Bacillota</taxon>
        <taxon>Clostridia</taxon>
        <taxon>Lachnospirales</taxon>
        <taxon>Lachnospiraceae</taxon>
        <taxon>Mediterraneibacter</taxon>
    </lineage>
</organism>
<dbReference type="InterPro" id="IPR020449">
    <property type="entry name" value="Tscrpt_reg_AraC-type_HTH"/>
</dbReference>
<dbReference type="Gene3D" id="1.10.10.60">
    <property type="entry name" value="Homeodomain-like"/>
    <property type="match status" value="2"/>
</dbReference>
<dbReference type="Gene3D" id="3.40.50.2300">
    <property type="match status" value="1"/>
</dbReference>
<dbReference type="SUPFAM" id="SSF52172">
    <property type="entry name" value="CheY-like"/>
    <property type="match status" value="1"/>
</dbReference>
<dbReference type="PROSITE" id="PS01124">
    <property type="entry name" value="HTH_ARAC_FAMILY_2"/>
    <property type="match status" value="1"/>
</dbReference>
<dbReference type="SMART" id="SM00448">
    <property type="entry name" value="REC"/>
    <property type="match status" value="1"/>
</dbReference>
<dbReference type="SMART" id="SM00342">
    <property type="entry name" value="HTH_ARAC"/>
    <property type="match status" value="1"/>
</dbReference>
<evidence type="ECO:0000313" key="10">
    <source>
        <dbReference type="Proteomes" id="UP000823902"/>
    </source>
</evidence>
<feature type="domain" description="HTH araC/xylS-type" evidence="7">
    <location>
        <begin position="396"/>
        <end position="494"/>
    </location>
</feature>
<evidence type="ECO:0000256" key="1">
    <source>
        <dbReference type="ARBA" id="ARBA00018672"/>
    </source>
</evidence>
<dbReference type="PANTHER" id="PTHR43280">
    <property type="entry name" value="ARAC-FAMILY TRANSCRIPTIONAL REGULATOR"/>
    <property type="match status" value="1"/>
</dbReference>
<keyword evidence="2" id="KW-0805">Transcription regulation</keyword>
<name>A0A9D2Q9X0_9FIRM</name>
<keyword evidence="4" id="KW-0804">Transcription</keyword>
<comment type="function">
    <text evidence="5">May play the central regulatory role in sporulation. It may be an element of the effector pathway responsible for the activation of sporulation genes in response to nutritional stress. Spo0A may act in concert with spo0H (a sigma factor) to control the expression of some genes that are critical to the sporulation process.</text>
</comment>
<feature type="domain" description="Response regulatory" evidence="8">
    <location>
        <begin position="3"/>
        <end position="119"/>
    </location>
</feature>
<keyword evidence="6" id="KW-0597">Phosphoprotein</keyword>